<dbReference type="GO" id="GO:0046872">
    <property type="term" value="F:metal ion binding"/>
    <property type="evidence" value="ECO:0007669"/>
    <property type="project" value="UniProtKB-KW"/>
</dbReference>
<dbReference type="PANTHER" id="PTHR47990">
    <property type="entry name" value="2-OXOGLUTARATE (2OG) AND FE(II)-DEPENDENT OXYGENASE SUPERFAMILY PROTEIN-RELATED"/>
    <property type="match status" value="1"/>
</dbReference>
<sequence length="123" mass="13904">MEETGGVIPTIDLEEVSDKILNQKIREASERWGCFMVLNHGVPLSLMSDMKKTVIDLFERPQEVKVRNTDVLQGIGYRAPNGNNPYYETFGLYDMTSPQAVNTFCDQLDASADQRFLFISCCS</sequence>
<evidence type="ECO:0000259" key="3">
    <source>
        <dbReference type="Pfam" id="PF14226"/>
    </source>
</evidence>
<dbReference type="InterPro" id="IPR027443">
    <property type="entry name" value="IPNS-like_sf"/>
</dbReference>
<dbReference type="SUPFAM" id="SSF51197">
    <property type="entry name" value="Clavaminate synthase-like"/>
    <property type="match status" value="1"/>
</dbReference>
<keyword evidence="5" id="KW-1185">Reference proteome</keyword>
<reference evidence="4 5" key="1">
    <citation type="submission" date="2022-03" db="EMBL/GenBank/DDBJ databases">
        <authorList>
            <person name="Macdonald S."/>
            <person name="Ahmed S."/>
            <person name="Newling K."/>
        </authorList>
    </citation>
    <scope>NUCLEOTIDE SEQUENCE [LARGE SCALE GENOMIC DNA]</scope>
</reference>
<dbReference type="AlphaFoldDB" id="A0ABC8M709"/>
<accession>A0ABC8M709</accession>
<evidence type="ECO:0000313" key="4">
    <source>
        <dbReference type="EMBL" id="CAH8391534.1"/>
    </source>
</evidence>
<evidence type="ECO:0000313" key="5">
    <source>
        <dbReference type="Proteomes" id="UP001642260"/>
    </source>
</evidence>
<dbReference type="Gene3D" id="2.60.120.330">
    <property type="entry name" value="B-lactam Antibiotic, Isopenicillin N Synthase, Chain"/>
    <property type="match status" value="1"/>
</dbReference>
<comment type="caution">
    <text evidence="4">The sequence shown here is derived from an EMBL/GenBank/DDBJ whole genome shotgun (WGS) entry which is preliminary data.</text>
</comment>
<feature type="domain" description="Non-haem dioxygenase N-terminal" evidence="3">
    <location>
        <begin position="8"/>
        <end position="70"/>
    </location>
</feature>
<dbReference type="EMBL" id="CAKOAT010952931">
    <property type="protein sequence ID" value="CAH8391534.1"/>
    <property type="molecule type" value="Genomic_DNA"/>
</dbReference>
<dbReference type="Proteomes" id="UP001642260">
    <property type="component" value="Unassembled WGS sequence"/>
</dbReference>
<organism evidence="4 5">
    <name type="scientific">Eruca vesicaria subsp. sativa</name>
    <name type="common">Garden rocket</name>
    <name type="synonym">Eruca sativa</name>
    <dbReference type="NCBI Taxonomy" id="29727"/>
    <lineage>
        <taxon>Eukaryota</taxon>
        <taxon>Viridiplantae</taxon>
        <taxon>Streptophyta</taxon>
        <taxon>Embryophyta</taxon>
        <taxon>Tracheophyta</taxon>
        <taxon>Spermatophyta</taxon>
        <taxon>Magnoliopsida</taxon>
        <taxon>eudicotyledons</taxon>
        <taxon>Gunneridae</taxon>
        <taxon>Pentapetalae</taxon>
        <taxon>rosids</taxon>
        <taxon>malvids</taxon>
        <taxon>Brassicales</taxon>
        <taxon>Brassicaceae</taxon>
        <taxon>Brassiceae</taxon>
        <taxon>Eruca</taxon>
    </lineage>
</organism>
<keyword evidence="1" id="KW-0479">Metal-binding</keyword>
<protein>
    <recommendedName>
        <fullName evidence="3">Non-haem dioxygenase N-terminal domain-containing protein</fullName>
    </recommendedName>
</protein>
<name>A0ABC8M709_ERUVS</name>
<dbReference type="InterPro" id="IPR026992">
    <property type="entry name" value="DIOX_N"/>
</dbReference>
<keyword evidence="2" id="KW-0408">Iron</keyword>
<evidence type="ECO:0000256" key="1">
    <source>
        <dbReference type="ARBA" id="ARBA00022723"/>
    </source>
</evidence>
<dbReference type="InterPro" id="IPR050231">
    <property type="entry name" value="Iron_ascorbate_oxido_reductase"/>
</dbReference>
<dbReference type="Pfam" id="PF14226">
    <property type="entry name" value="DIOX_N"/>
    <property type="match status" value="1"/>
</dbReference>
<evidence type="ECO:0000256" key="2">
    <source>
        <dbReference type="ARBA" id="ARBA00023004"/>
    </source>
</evidence>
<gene>
    <name evidence="4" type="ORF">ERUC_LOCUS44017</name>
</gene>
<proteinExistence type="predicted"/>